<dbReference type="FunFam" id="1.20.1250.20:FF:000196">
    <property type="entry name" value="MFS toxin efflux pump (AflT)"/>
    <property type="match status" value="1"/>
</dbReference>
<feature type="transmembrane region" description="Helical" evidence="10">
    <location>
        <begin position="277"/>
        <end position="297"/>
    </location>
</feature>
<dbReference type="GO" id="GO:0005886">
    <property type="term" value="C:plasma membrane"/>
    <property type="evidence" value="ECO:0007669"/>
    <property type="project" value="UniProtKB-SubCell"/>
</dbReference>
<feature type="transmembrane region" description="Helical" evidence="10">
    <location>
        <begin position="171"/>
        <end position="189"/>
    </location>
</feature>
<keyword evidence="7 10" id="KW-0472">Membrane</keyword>
<feature type="region of interest" description="Disordered" evidence="9">
    <location>
        <begin position="1"/>
        <end position="33"/>
    </location>
</feature>
<dbReference type="EMBL" id="JAVRQU010000008">
    <property type="protein sequence ID" value="KAK5700040.1"/>
    <property type="molecule type" value="Genomic_DNA"/>
</dbReference>
<keyword evidence="5 10" id="KW-0812">Transmembrane</keyword>
<organism evidence="12 13">
    <name type="scientific">Elasticomyces elasticus</name>
    <dbReference type="NCBI Taxonomy" id="574655"/>
    <lineage>
        <taxon>Eukaryota</taxon>
        <taxon>Fungi</taxon>
        <taxon>Dikarya</taxon>
        <taxon>Ascomycota</taxon>
        <taxon>Pezizomycotina</taxon>
        <taxon>Dothideomycetes</taxon>
        <taxon>Dothideomycetidae</taxon>
        <taxon>Mycosphaerellales</taxon>
        <taxon>Teratosphaeriaceae</taxon>
        <taxon>Elasticomyces</taxon>
    </lineage>
</organism>
<dbReference type="Proteomes" id="UP001310594">
    <property type="component" value="Unassembled WGS sequence"/>
</dbReference>
<dbReference type="SUPFAM" id="SSF103473">
    <property type="entry name" value="MFS general substrate transporter"/>
    <property type="match status" value="1"/>
</dbReference>
<dbReference type="FunFam" id="1.20.1720.10:FF:000012">
    <property type="entry name" value="MFS toxin efflux pump (AflT)"/>
    <property type="match status" value="1"/>
</dbReference>
<keyword evidence="4" id="KW-1003">Cell membrane</keyword>
<feature type="transmembrane region" description="Helical" evidence="10">
    <location>
        <begin position="375"/>
        <end position="396"/>
    </location>
</feature>
<evidence type="ECO:0000256" key="2">
    <source>
        <dbReference type="ARBA" id="ARBA00007520"/>
    </source>
</evidence>
<dbReference type="AlphaFoldDB" id="A0AAN7ZNM4"/>
<accession>A0AAN7ZNM4</accession>
<protein>
    <submittedName>
        <fullName evidence="12">MFS sugar transporter</fullName>
    </submittedName>
</protein>
<dbReference type="Gene3D" id="1.20.1250.20">
    <property type="entry name" value="MFS general substrate transporter like domains"/>
    <property type="match status" value="1"/>
</dbReference>
<evidence type="ECO:0000256" key="5">
    <source>
        <dbReference type="ARBA" id="ARBA00022692"/>
    </source>
</evidence>
<feature type="compositionally biased region" description="Polar residues" evidence="9">
    <location>
        <begin position="1"/>
        <end position="10"/>
    </location>
</feature>
<feature type="transmembrane region" description="Helical" evidence="10">
    <location>
        <begin position="45"/>
        <end position="71"/>
    </location>
</feature>
<evidence type="ECO:0000256" key="10">
    <source>
        <dbReference type="SAM" id="Phobius"/>
    </source>
</evidence>
<feature type="domain" description="Major facilitator superfamily (MFS) profile" evidence="11">
    <location>
        <begin position="48"/>
        <end position="540"/>
    </location>
</feature>
<dbReference type="GO" id="GO:0022857">
    <property type="term" value="F:transmembrane transporter activity"/>
    <property type="evidence" value="ECO:0007669"/>
    <property type="project" value="InterPro"/>
</dbReference>
<feature type="transmembrane region" description="Helical" evidence="10">
    <location>
        <begin position="517"/>
        <end position="535"/>
    </location>
</feature>
<comment type="subcellular location">
    <subcellularLocation>
        <location evidence="1">Cell membrane</location>
        <topology evidence="1">Multi-pass membrane protein</topology>
    </subcellularLocation>
</comment>
<comment type="similarity">
    <text evidence="2">Belongs to the major facilitator superfamily. TCR/Tet family.</text>
</comment>
<feature type="transmembrane region" description="Helical" evidence="10">
    <location>
        <begin position="408"/>
        <end position="427"/>
    </location>
</feature>
<evidence type="ECO:0000256" key="4">
    <source>
        <dbReference type="ARBA" id="ARBA00022475"/>
    </source>
</evidence>
<dbReference type="InterPro" id="IPR011701">
    <property type="entry name" value="MFS"/>
</dbReference>
<feature type="transmembrane region" description="Helical" evidence="10">
    <location>
        <begin position="113"/>
        <end position="132"/>
    </location>
</feature>
<dbReference type="CDD" id="cd17502">
    <property type="entry name" value="MFS_Azr1_MDR_like"/>
    <property type="match status" value="1"/>
</dbReference>
<feature type="transmembrane region" description="Helical" evidence="10">
    <location>
        <begin position="439"/>
        <end position="461"/>
    </location>
</feature>
<dbReference type="PANTHER" id="PTHR23501">
    <property type="entry name" value="MAJOR FACILITATOR SUPERFAMILY"/>
    <property type="match status" value="1"/>
</dbReference>
<evidence type="ECO:0000256" key="6">
    <source>
        <dbReference type="ARBA" id="ARBA00022989"/>
    </source>
</evidence>
<keyword evidence="8" id="KW-0325">Glycoprotein</keyword>
<dbReference type="Pfam" id="PF07690">
    <property type="entry name" value="MFS_1"/>
    <property type="match status" value="1"/>
</dbReference>
<dbReference type="FunFam" id="1.20.1250.20:FF:000489">
    <property type="entry name" value="MFS general substrate transporter"/>
    <property type="match status" value="1"/>
</dbReference>
<evidence type="ECO:0000256" key="8">
    <source>
        <dbReference type="ARBA" id="ARBA00023180"/>
    </source>
</evidence>
<keyword evidence="3" id="KW-0813">Transport</keyword>
<keyword evidence="12" id="KW-0762">Sugar transport</keyword>
<feature type="transmembrane region" description="Helical" evidence="10">
    <location>
        <begin position="242"/>
        <end position="265"/>
    </location>
</feature>
<evidence type="ECO:0000256" key="7">
    <source>
        <dbReference type="ARBA" id="ARBA00023136"/>
    </source>
</evidence>
<dbReference type="InterPro" id="IPR020846">
    <property type="entry name" value="MFS_dom"/>
</dbReference>
<evidence type="ECO:0000259" key="11">
    <source>
        <dbReference type="PROSITE" id="PS50850"/>
    </source>
</evidence>
<gene>
    <name evidence="12" type="primary">MFS1_1</name>
    <name evidence="12" type="ORF">LTR97_006174</name>
</gene>
<evidence type="ECO:0000256" key="1">
    <source>
        <dbReference type="ARBA" id="ARBA00004651"/>
    </source>
</evidence>
<evidence type="ECO:0000256" key="3">
    <source>
        <dbReference type="ARBA" id="ARBA00022448"/>
    </source>
</evidence>
<evidence type="ECO:0000313" key="12">
    <source>
        <dbReference type="EMBL" id="KAK5700040.1"/>
    </source>
</evidence>
<keyword evidence="6 10" id="KW-1133">Transmembrane helix</keyword>
<dbReference type="PROSITE" id="PS50850">
    <property type="entry name" value="MFS"/>
    <property type="match status" value="1"/>
</dbReference>
<feature type="transmembrane region" description="Helical" evidence="10">
    <location>
        <begin position="317"/>
        <end position="339"/>
    </location>
</feature>
<dbReference type="InterPro" id="IPR036259">
    <property type="entry name" value="MFS_trans_sf"/>
</dbReference>
<sequence>MAEARIQSSGDDPIEDFAHREKQASAEPHADQLADDENYPKATELILITFALCLSVFCVALDNTIIATAIPRITDQFNSINDIGWYGSAYLLTTCSFQLFYGKLYTLLPIKWVYLVGLVIFEIGSAVCGAAPNSPALIVGRAVAGLGSAGIFSGSILIISKSVPLRQRPSYLGLIMAMYGIASVAGPLMGGAFTDKVSWRWCFYINLPIGGLTFAFIMFLYRPTNQAKTKGFTGTTWYARVAEFDVLGTLVFIPAIVCLLLALQWGGSTYAWGSGRIIALLVIFGVFAITFVGIQLWRQDSAMVPPRILKQRSVAAAAWFGFMLSGSFFVMLYELPIWFQAIKGASAVKSGIMNLPVILSLVIISLLAGGLVAKLGYYTPFAIASAILTAIGAGLISTFDVTTNHSHWIGYQVIFGLGVGFGLQQTLVAVQTVLPPADIAIGTAIIMFSQTFGGALSISIAQNVFTNKLVSNTIAAAVPGLNVTDVLRTGATELKTTIPAKYLGIVQVAYNGAVVDAYYVAVALAALSVFGAVCLEWKSVKAPKKETVSV</sequence>
<evidence type="ECO:0000256" key="9">
    <source>
        <dbReference type="SAM" id="MobiDB-lite"/>
    </source>
</evidence>
<feature type="compositionally biased region" description="Basic and acidic residues" evidence="9">
    <location>
        <begin position="16"/>
        <end position="32"/>
    </location>
</feature>
<dbReference type="Gene3D" id="1.20.1720.10">
    <property type="entry name" value="Multidrug resistance protein D"/>
    <property type="match status" value="1"/>
</dbReference>
<feature type="transmembrane region" description="Helical" evidence="10">
    <location>
        <begin position="83"/>
        <end position="101"/>
    </location>
</feature>
<proteinExistence type="inferred from homology"/>
<dbReference type="PANTHER" id="PTHR23501:SF199">
    <property type="entry name" value="MFS EFFLUX TRANSPORTER INPD-RELATED"/>
    <property type="match status" value="1"/>
</dbReference>
<name>A0AAN7ZNM4_9PEZI</name>
<evidence type="ECO:0000313" key="13">
    <source>
        <dbReference type="Proteomes" id="UP001310594"/>
    </source>
</evidence>
<feature type="transmembrane region" description="Helical" evidence="10">
    <location>
        <begin position="201"/>
        <end position="221"/>
    </location>
</feature>
<feature type="transmembrane region" description="Helical" evidence="10">
    <location>
        <begin position="138"/>
        <end position="159"/>
    </location>
</feature>
<feature type="transmembrane region" description="Helical" evidence="10">
    <location>
        <begin position="351"/>
        <end position="368"/>
    </location>
</feature>
<comment type="caution">
    <text evidence="12">The sequence shown here is derived from an EMBL/GenBank/DDBJ whole genome shotgun (WGS) entry which is preliminary data.</text>
</comment>
<reference evidence="12" key="1">
    <citation type="submission" date="2023-08" db="EMBL/GenBank/DDBJ databases">
        <title>Black Yeasts Isolated from many extreme environments.</title>
        <authorList>
            <person name="Coleine C."/>
            <person name="Stajich J.E."/>
            <person name="Selbmann L."/>
        </authorList>
    </citation>
    <scope>NUCLEOTIDE SEQUENCE</scope>
    <source>
        <strain evidence="12">CCFEE 5810</strain>
    </source>
</reference>